<dbReference type="EMBL" id="JANUBL010000013">
    <property type="protein sequence ID" value="MCS4122945.1"/>
    <property type="molecule type" value="Genomic_DNA"/>
</dbReference>
<evidence type="ECO:0000313" key="1">
    <source>
        <dbReference type="EMBL" id="MCS3712057.1"/>
    </source>
</evidence>
<evidence type="ECO:0000313" key="3">
    <source>
        <dbReference type="Proteomes" id="UP001155057"/>
    </source>
</evidence>
<organism evidence="1 3">
    <name type="scientific">Salinibacter ruber</name>
    <dbReference type="NCBI Taxonomy" id="146919"/>
    <lineage>
        <taxon>Bacteria</taxon>
        <taxon>Pseudomonadati</taxon>
        <taxon>Rhodothermota</taxon>
        <taxon>Rhodothermia</taxon>
        <taxon>Rhodothermales</taxon>
        <taxon>Salinibacteraceae</taxon>
        <taxon>Salinibacter</taxon>
    </lineage>
</organism>
<sequence>MTLFADRDTAGARLATHTPALRPPSPDVSRPLMSWLVSAYFNSAFVDKEARVHFP</sequence>
<evidence type="ECO:0000313" key="2">
    <source>
        <dbReference type="EMBL" id="MCS4122945.1"/>
    </source>
</evidence>
<dbReference type="AlphaFoldDB" id="A0A9X2QWJ9"/>
<dbReference type="EMBL" id="JANUAE010000025">
    <property type="protein sequence ID" value="MCS3712057.1"/>
    <property type="molecule type" value="Genomic_DNA"/>
</dbReference>
<reference evidence="1" key="1">
    <citation type="submission" date="2022-08" db="EMBL/GenBank/DDBJ databases">
        <title>Genomic Encyclopedia of Type Strains, Phase V (KMG-V): Genome sequencing to study the core and pangenomes of soil and plant-associated prokaryotes.</title>
        <authorList>
            <person name="Whitman W."/>
        </authorList>
    </citation>
    <scope>NUCLEOTIDE SEQUENCE</scope>
    <source>
        <strain evidence="2">SP3026</strain>
        <strain evidence="1">SP3049</strain>
    </source>
</reference>
<name>A0A9X2QWJ9_9BACT</name>
<dbReference type="Proteomes" id="UP001155144">
    <property type="component" value="Unassembled WGS sequence"/>
</dbReference>
<gene>
    <name evidence="2" type="ORF">GGP45_003313</name>
    <name evidence="1" type="ORF">GGP61_003693</name>
</gene>
<proteinExistence type="predicted"/>
<comment type="caution">
    <text evidence="1">The sequence shown here is derived from an EMBL/GenBank/DDBJ whole genome shotgun (WGS) entry which is preliminary data.</text>
</comment>
<dbReference type="Proteomes" id="UP001155057">
    <property type="component" value="Unassembled WGS sequence"/>
</dbReference>
<accession>A0A9X2QWJ9</accession>
<protein>
    <submittedName>
        <fullName evidence="1">Uncharacterized protein</fullName>
    </submittedName>
</protein>